<protein>
    <recommendedName>
        <fullName evidence="3">Protein BIG1</fullName>
    </recommendedName>
</protein>
<evidence type="ECO:0000256" key="10">
    <source>
        <dbReference type="SAM" id="Phobius"/>
    </source>
</evidence>
<dbReference type="RefSeq" id="XP_037143761.1">
    <property type="nucleotide sequence ID" value="XM_037287866.1"/>
</dbReference>
<dbReference type="GO" id="GO:0006078">
    <property type="term" value="P:(1-&gt;6)-beta-D-glucan biosynthetic process"/>
    <property type="evidence" value="ECO:0007669"/>
    <property type="project" value="TreeGrafter"/>
</dbReference>
<dbReference type="GO" id="GO:0071555">
    <property type="term" value="P:cell wall organization"/>
    <property type="evidence" value="ECO:0007669"/>
    <property type="project" value="UniProtKB-KW"/>
</dbReference>
<gene>
    <name evidence="12" type="ORF">HG535_0C03870</name>
</gene>
<evidence type="ECO:0000313" key="13">
    <source>
        <dbReference type="Proteomes" id="UP000509704"/>
    </source>
</evidence>
<keyword evidence="6" id="KW-0256">Endoplasmic reticulum</keyword>
<comment type="similarity">
    <text evidence="2">Belongs to the BIG1 family.</text>
</comment>
<dbReference type="InterPro" id="IPR037654">
    <property type="entry name" value="Big1"/>
</dbReference>
<evidence type="ECO:0000256" key="2">
    <source>
        <dbReference type="ARBA" id="ARBA00008203"/>
    </source>
</evidence>
<dbReference type="GeneID" id="59235731"/>
<feature type="chain" id="PRO_5028990148" description="Protein BIG1" evidence="11">
    <location>
        <begin position="20"/>
        <end position="334"/>
    </location>
</feature>
<keyword evidence="4 10" id="KW-0812">Transmembrane</keyword>
<evidence type="ECO:0000256" key="3">
    <source>
        <dbReference type="ARBA" id="ARBA00022089"/>
    </source>
</evidence>
<feature type="transmembrane region" description="Helical" evidence="10">
    <location>
        <begin position="280"/>
        <end position="298"/>
    </location>
</feature>
<dbReference type="EMBL" id="CP058606">
    <property type="protein sequence ID" value="QLG72033.1"/>
    <property type="molecule type" value="Genomic_DNA"/>
</dbReference>
<feature type="signal peptide" evidence="11">
    <location>
        <begin position="1"/>
        <end position="19"/>
    </location>
</feature>
<evidence type="ECO:0000256" key="6">
    <source>
        <dbReference type="ARBA" id="ARBA00022824"/>
    </source>
</evidence>
<keyword evidence="13" id="KW-1185">Reference proteome</keyword>
<dbReference type="OrthoDB" id="9985059at2759"/>
<keyword evidence="5 11" id="KW-0732">Signal</keyword>
<reference evidence="12 13" key="1">
    <citation type="submission" date="2020-07" db="EMBL/GenBank/DDBJ databases">
        <title>The yeast mating-type switching endonuclease HO is a domesticated member of an unorthodox homing genetic element family.</title>
        <authorList>
            <person name="Coughlan A.Y."/>
            <person name="Lombardi L."/>
            <person name="Braun-Galleani S."/>
            <person name="Martos A.R."/>
            <person name="Galeote V."/>
            <person name="Bigey F."/>
            <person name="Dequin S."/>
            <person name="Byrne K.P."/>
            <person name="Wolfe K.H."/>
        </authorList>
    </citation>
    <scope>NUCLEOTIDE SEQUENCE [LARGE SCALE GENOMIC DNA]</scope>
    <source>
        <strain evidence="12 13">NRRL Y-6702</strain>
    </source>
</reference>
<dbReference type="KEGG" id="zmk:HG535_0C03870"/>
<dbReference type="PANTHER" id="PTHR28285:SF1">
    <property type="entry name" value="PROTEIN BIG1"/>
    <property type="match status" value="1"/>
</dbReference>
<dbReference type="Proteomes" id="UP000509704">
    <property type="component" value="Chromosome 3"/>
</dbReference>
<evidence type="ECO:0000256" key="7">
    <source>
        <dbReference type="ARBA" id="ARBA00022989"/>
    </source>
</evidence>
<evidence type="ECO:0000256" key="9">
    <source>
        <dbReference type="ARBA" id="ARBA00023316"/>
    </source>
</evidence>
<evidence type="ECO:0000256" key="5">
    <source>
        <dbReference type="ARBA" id="ARBA00022729"/>
    </source>
</evidence>
<organism evidence="12 13">
    <name type="scientific">Zygotorulaspora mrakii</name>
    <name type="common">Zygosaccharomyces mrakii</name>
    <dbReference type="NCBI Taxonomy" id="42260"/>
    <lineage>
        <taxon>Eukaryota</taxon>
        <taxon>Fungi</taxon>
        <taxon>Dikarya</taxon>
        <taxon>Ascomycota</taxon>
        <taxon>Saccharomycotina</taxon>
        <taxon>Saccharomycetes</taxon>
        <taxon>Saccharomycetales</taxon>
        <taxon>Saccharomycetaceae</taxon>
        <taxon>Zygotorulaspora</taxon>
    </lineage>
</organism>
<proteinExistence type="inferred from homology"/>
<evidence type="ECO:0000256" key="11">
    <source>
        <dbReference type="SAM" id="SignalP"/>
    </source>
</evidence>
<evidence type="ECO:0000256" key="1">
    <source>
        <dbReference type="ARBA" id="ARBA00004115"/>
    </source>
</evidence>
<keyword evidence="8 10" id="KW-0472">Membrane</keyword>
<keyword evidence="7 10" id="KW-1133">Transmembrane helix</keyword>
<evidence type="ECO:0000313" key="12">
    <source>
        <dbReference type="EMBL" id="QLG72033.1"/>
    </source>
</evidence>
<evidence type="ECO:0000256" key="4">
    <source>
        <dbReference type="ARBA" id="ARBA00022692"/>
    </source>
</evidence>
<name>A0A7H9B0K4_ZYGMR</name>
<dbReference type="AlphaFoldDB" id="A0A7H9B0K4"/>
<dbReference type="PANTHER" id="PTHR28285">
    <property type="entry name" value="PROTEIN BIG1"/>
    <property type="match status" value="1"/>
</dbReference>
<accession>A0A7H9B0K4</accession>
<sequence>MRMVRIRIILLFYFSVGLAAGLIKQTSAPVLLASHRLSKGIYKYQEDYTLGNNLSLQNFKEIVEELLGKCNSNAFILVNQPGIRAHDFTAYKKDLINLQLYMHASSTAVKFEQVDILPVDMFDELIDNVKEKCNVDEVLEVDGNNTDSFQPYIDTRKRIIRIDFPELPQDSQNRSIALSAYDKSLRAILAQLPSPELTIVYASLKPDLDLGSTIKHVTSRPVEIFPEIFLDPSRAEEVEKNDRILNLLRVFNEYHPKFKAMSSQYISIFEERFITENFELIRTIITVLTVYLIIQVVLPKKKPKKLAKKKLGISSVTIDKERIKDVIKQSNNDG</sequence>
<comment type="subcellular location">
    <subcellularLocation>
        <location evidence="1">Endoplasmic reticulum membrane</location>
        <topology evidence="1">Single-pass type I membrane protein</topology>
    </subcellularLocation>
</comment>
<dbReference type="GO" id="GO:0005789">
    <property type="term" value="C:endoplasmic reticulum membrane"/>
    <property type="evidence" value="ECO:0007669"/>
    <property type="project" value="UniProtKB-SubCell"/>
</dbReference>
<keyword evidence="9" id="KW-0961">Cell wall biogenesis/degradation</keyword>
<evidence type="ECO:0000256" key="8">
    <source>
        <dbReference type="ARBA" id="ARBA00023136"/>
    </source>
</evidence>
<dbReference type="GO" id="GO:0009272">
    <property type="term" value="P:fungal-type cell wall biogenesis"/>
    <property type="evidence" value="ECO:0007669"/>
    <property type="project" value="TreeGrafter"/>
</dbReference>